<keyword evidence="3" id="KW-1185">Reference proteome</keyword>
<dbReference type="AlphaFoldDB" id="A0A3G3K4S2"/>
<gene>
    <name evidence="2" type="ORF">EAV92_00340</name>
</gene>
<feature type="region of interest" description="Disordered" evidence="1">
    <location>
        <begin position="1"/>
        <end position="21"/>
    </location>
</feature>
<organism evidence="2 3">
    <name type="scientific">Cohnella candidum</name>
    <dbReference type="NCBI Taxonomy" id="2674991"/>
    <lineage>
        <taxon>Bacteria</taxon>
        <taxon>Bacillati</taxon>
        <taxon>Bacillota</taxon>
        <taxon>Bacilli</taxon>
        <taxon>Bacillales</taxon>
        <taxon>Paenibacillaceae</taxon>
        <taxon>Cohnella</taxon>
    </lineage>
</organism>
<evidence type="ECO:0000256" key="1">
    <source>
        <dbReference type="SAM" id="MobiDB-lite"/>
    </source>
</evidence>
<dbReference type="EMBL" id="CP033433">
    <property type="protein sequence ID" value="AYQ75400.1"/>
    <property type="molecule type" value="Genomic_DNA"/>
</dbReference>
<sequence>MKSPKARSGGVEWDSDVNEDRGREMLLDRSFDDWAAENIQERTEWQEALTQVPQNNVFEAAEQMDAE</sequence>
<dbReference type="KEGG" id="coh:EAV92_00340"/>
<proteinExistence type="predicted"/>
<dbReference type="Proteomes" id="UP000269097">
    <property type="component" value="Chromosome"/>
</dbReference>
<reference evidence="2 3" key="1">
    <citation type="submission" date="2018-10" db="EMBL/GenBank/DDBJ databases">
        <title>Genome Sequence of Cohnella sp.</title>
        <authorList>
            <person name="Srinivasan S."/>
            <person name="Kim M.K."/>
        </authorList>
    </citation>
    <scope>NUCLEOTIDE SEQUENCE [LARGE SCALE GENOMIC DNA]</scope>
    <source>
        <strain evidence="2 3">18JY8-7</strain>
    </source>
</reference>
<evidence type="ECO:0000313" key="2">
    <source>
        <dbReference type="EMBL" id="AYQ75400.1"/>
    </source>
</evidence>
<evidence type="ECO:0000313" key="3">
    <source>
        <dbReference type="Proteomes" id="UP000269097"/>
    </source>
</evidence>
<protein>
    <submittedName>
        <fullName evidence="2">Uncharacterized protein</fullName>
    </submittedName>
</protein>
<accession>A0A3G3K4S2</accession>
<name>A0A3G3K4S2_9BACL</name>